<dbReference type="GO" id="GO:0003677">
    <property type="term" value="F:DNA binding"/>
    <property type="evidence" value="ECO:0007669"/>
    <property type="project" value="UniProtKB-KW"/>
</dbReference>
<dbReference type="PANTHER" id="PTHR44688:SF16">
    <property type="entry name" value="DNA-BINDING TRANSCRIPTIONAL ACTIVATOR DEVR_DOSR"/>
    <property type="match status" value="1"/>
</dbReference>
<dbReference type="InterPro" id="IPR027417">
    <property type="entry name" value="P-loop_NTPase"/>
</dbReference>
<dbReference type="SUPFAM" id="SSF52540">
    <property type="entry name" value="P-loop containing nucleoside triphosphate hydrolases"/>
    <property type="match status" value="1"/>
</dbReference>
<keyword evidence="2" id="KW-0238">DNA-binding</keyword>
<organism evidence="6 7">
    <name type="scientific">Gordonia mangrovi</name>
    <dbReference type="NCBI Taxonomy" id="2665643"/>
    <lineage>
        <taxon>Bacteria</taxon>
        <taxon>Bacillati</taxon>
        <taxon>Actinomycetota</taxon>
        <taxon>Actinomycetes</taxon>
        <taxon>Mycobacteriales</taxon>
        <taxon>Gordoniaceae</taxon>
        <taxon>Gordonia</taxon>
    </lineage>
</organism>
<dbReference type="AlphaFoldDB" id="A0A6L7GRE3"/>
<dbReference type="PROSITE" id="PS00622">
    <property type="entry name" value="HTH_LUXR_1"/>
    <property type="match status" value="1"/>
</dbReference>
<dbReference type="RefSeq" id="WP_160902071.1">
    <property type="nucleotide sequence ID" value="NZ_CP102850.1"/>
</dbReference>
<dbReference type="PANTHER" id="PTHR44688">
    <property type="entry name" value="DNA-BINDING TRANSCRIPTIONAL ACTIVATOR DEVR_DOSR"/>
    <property type="match status" value="1"/>
</dbReference>
<proteinExistence type="predicted"/>
<dbReference type="PRINTS" id="PR00038">
    <property type="entry name" value="HTHLUXR"/>
</dbReference>
<evidence type="ECO:0000256" key="3">
    <source>
        <dbReference type="ARBA" id="ARBA00023163"/>
    </source>
</evidence>
<dbReference type="EMBL" id="WMBR01000002">
    <property type="protein sequence ID" value="MXP21947.1"/>
    <property type="molecule type" value="Genomic_DNA"/>
</dbReference>
<dbReference type="GO" id="GO:0006355">
    <property type="term" value="P:regulation of DNA-templated transcription"/>
    <property type="evidence" value="ECO:0007669"/>
    <property type="project" value="InterPro"/>
</dbReference>
<feature type="domain" description="HTH luxR-type" evidence="5">
    <location>
        <begin position="656"/>
        <end position="721"/>
    </location>
</feature>
<feature type="compositionally biased region" description="Low complexity" evidence="4">
    <location>
        <begin position="639"/>
        <end position="650"/>
    </location>
</feature>
<evidence type="ECO:0000256" key="2">
    <source>
        <dbReference type="ARBA" id="ARBA00023125"/>
    </source>
</evidence>
<keyword evidence="1" id="KW-0805">Transcription regulation</keyword>
<dbReference type="InterPro" id="IPR016032">
    <property type="entry name" value="Sig_transdc_resp-reg_C-effctor"/>
</dbReference>
<feature type="region of interest" description="Disordered" evidence="4">
    <location>
        <begin position="639"/>
        <end position="660"/>
    </location>
</feature>
<accession>A0A6L7GRE3</accession>
<dbReference type="PROSITE" id="PS50043">
    <property type="entry name" value="HTH_LUXR_2"/>
    <property type="match status" value="1"/>
</dbReference>
<evidence type="ECO:0000256" key="1">
    <source>
        <dbReference type="ARBA" id="ARBA00023015"/>
    </source>
</evidence>
<gene>
    <name evidence="6" type="ORF">GIY30_11360</name>
</gene>
<dbReference type="Gene3D" id="1.10.10.10">
    <property type="entry name" value="Winged helix-like DNA-binding domain superfamily/Winged helix DNA-binding domain"/>
    <property type="match status" value="1"/>
</dbReference>
<dbReference type="InterPro" id="IPR000792">
    <property type="entry name" value="Tscrpt_reg_LuxR_C"/>
</dbReference>
<dbReference type="InterPro" id="IPR036388">
    <property type="entry name" value="WH-like_DNA-bd_sf"/>
</dbReference>
<evidence type="ECO:0000313" key="7">
    <source>
        <dbReference type="Proteomes" id="UP000475545"/>
    </source>
</evidence>
<dbReference type="CDD" id="cd06170">
    <property type="entry name" value="LuxR_C_like"/>
    <property type="match status" value="1"/>
</dbReference>
<reference evidence="6 7" key="1">
    <citation type="submission" date="2019-11" db="EMBL/GenBank/DDBJ databases">
        <title>Gordonia sp. nov., a novel actinobacterium isolated from mangrove soil in Hainan.</title>
        <authorList>
            <person name="Huang X."/>
            <person name="Xie Y."/>
            <person name="Chu X."/>
            <person name="Xiao K."/>
        </authorList>
    </citation>
    <scope>NUCLEOTIDE SEQUENCE [LARGE SCALE GENOMIC DNA]</scope>
    <source>
        <strain evidence="6 7">HNM0687</strain>
    </source>
</reference>
<dbReference type="Proteomes" id="UP000475545">
    <property type="component" value="Unassembled WGS sequence"/>
</dbReference>
<protein>
    <recommendedName>
        <fullName evidence="5">HTH luxR-type domain-containing protein</fullName>
    </recommendedName>
</protein>
<dbReference type="SUPFAM" id="SSF46894">
    <property type="entry name" value="C-terminal effector domain of the bipartite response regulators"/>
    <property type="match status" value="1"/>
</dbReference>
<dbReference type="SMART" id="SM00421">
    <property type="entry name" value="HTH_LUXR"/>
    <property type="match status" value="1"/>
</dbReference>
<dbReference type="Pfam" id="PF00196">
    <property type="entry name" value="GerE"/>
    <property type="match status" value="1"/>
</dbReference>
<sequence>MSLEIAEPAHRRPVAGDWIDDVVQRLGSGTGDCALIVGPPGTGRSRLLAVVEKALRDAGVPVVVGPAGASAGRDRRPVVIADDLHSWPADVVAELAAHLEHGQAALVGATERRRRDPGVAALIARARRNGLELERHPTSTGEVIDRAAQMGVSLTPTEASHIRRRCAGAGALIDVALEAVCGEDIEDPDSLSELDPVAIATRIARDWHHQLLRDLDDDTLDVLAMAAAGGGLDPHSVSTILDLDPSAAVVAVDRARGTGLLSACDRMLPELIDTLRDVVGEIRLGVLRRRTARASLDAGTLTTDDAIRAVEAGLTGAAIVDTLCDAAAGAPPERAAALLATAERGGGAREILRPRRARLVLDSGDVVGAAALLDEVLQSGHAPGPAIAETVAVAAEVATAAGRPAHAAELFGWLGADHVGGHRAAAVCALLAVGDRSGAQAFRAAGTGPPSTLRHAEDAVIGYLLDAGDGDSSCDAVVAAWSAVGDAVALRPCAWPVFALAVHRGELDGARALADMVDALAPADRAVLRSWVSALSGGIDTEMVHLDQLPPTIRLRALVAGLAAARRADDRAALAARWQQVAPVVSMMQVTLHDLLVVGECRQGAALLDDADRLHRQCAAVDDLLGALGSGTAWHRAWQSSDASAPAAPAQAPPADPVVDGPLTDREAEVARELLAGYTYREIGERLFISAKTVEHHVANIRRRLDAGSRSELLAAIREVGYR</sequence>
<evidence type="ECO:0000256" key="4">
    <source>
        <dbReference type="SAM" id="MobiDB-lite"/>
    </source>
</evidence>
<name>A0A6L7GRE3_9ACTN</name>
<keyword evidence="7" id="KW-1185">Reference proteome</keyword>
<evidence type="ECO:0000259" key="5">
    <source>
        <dbReference type="PROSITE" id="PS50043"/>
    </source>
</evidence>
<comment type="caution">
    <text evidence="6">The sequence shown here is derived from an EMBL/GenBank/DDBJ whole genome shotgun (WGS) entry which is preliminary data.</text>
</comment>
<evidence type="ECO:0000313" key="6">
    <source>
        <dbReference type="EMBL" id="MXP21947.1"/>
    </source>
</evidence>
<keyword evidence="3" id="KW-0804">Transcription</keyword>